<dbReference type="InterPro" id="IPR053710">
    <property type="entry name" value="Arylamine_NAT_domain_sf"/>
</dbReference>
<dbReference type="OMA" id="CYEHNTL"/>
<dbReference type="Gene3D" id="3.30.2140.20">
    <property type="match status" value="1"/>
</dbReference>
<dbReference type="RefSeq" id="XP_069903191.1">
    <property type="nucleotide sequence ID" value="XM_070047090.1"/>
</dbReference>
<dbReference type="PANTHER" id="PTHR11786:SF8">
    <property type="entry name" value="ARYLAMINE N-ACETYLTRANSFERASE 1"/>
    <property type="match status" value="1"/>
</dbReference>
<dbReference type="InterPro" id="IPR001447">
    <property type="entry name" value="Arylamine_N-AcTrfase"/>
</dbReference>
<dbReference type="PANTHER" id="PTHR11786">
    <property type="entry name" value="N-HYDROXYARYLAMINE O-ACETYLTRANSFERASE"/>
    <property type="match status" value="1"/>
</dbReference>
<dbReference type="Pfam" id="PF00797">
    <property type="entry name" value="Acetyltransf_2"/>
    <property type="match status" value="1"/>
</dbReference>
<accession>A0A0G2JH25</accession>
<reference evidence="8 9" key="1">
    <citation type="journal article" date="2011" name="Nature">
        <title>A high-resolution map of human evolutionary constraint using 29 mammals.</title>
        <authorList>
            <person name="Lindblad-Toh K."/>
            <person name="Garber M."/>
            <person name="Zuk O."/>
            <person name="Lin M.F."/>
            <person name="Parker B.J."/>
            <person name="Washietl S."/>
            <person name="Kheradpour P."/>
            <person name="Ernst J."/>
            <person name="Jordan G."/>
            <person name="Mauceli E."/>
            <person name="Ward L.D."/>
            <person name="Lowe C.B."/>
            <person name="Holloway A.K."/>
            <person name="Clamp M."/>
            <person name="Gnerre S."/>
            <person name="Alfoldi J."/>
            <person name="Beal K."/>
            <person name="Chang J."/>
            <person name="Clawson H."/>
            <person name="Cuff J."/>
            <person name="Di Palma F."/>
            <person name="Fitzgerald S."/>
            <person name="Flicek P."/>
            <person name="Guttman M."/>
            <person name="Hubisz M.J."/>
            <person name="Jaffe D.B."/>
            <person name="Jungreis I."/>
            <person name="Kent W.J."/>
            <person name="Kostka D."/>
            <person name="Lara M."/>
            <person name="Martins A.L."/>
            <person name="Massingham T."/>
            <person name="Moltke I."/>
            <person name="Raney B.J."/>
            <person name="Rasmussen M.D."/>
            <person name="Robinson J."/>
            <person name="Stark A."/>
            <person name="Vilella A.J."/>
            <person name="Wen J."/>
            <person name="Xie X."/>
            <person name="Zody M.C."/>
            <person name="Baldwin J."/>
            <person name="Bloom T."/>
            <person name="Chin C.W."/>
            <person name="Heiman D."/>
            <person name="Nicol R."/>
            <person name="Nusbaum C."/>
            <person name="Young S."/>
            <person name="Wilkinson J."/>
            <person name="Worley K.C."/>
            <person name="Kovar C.L."/>
            <person name="Muzny D.M."/>
            <person name="Gibbs R.A."/>
            <person name="Cree A."/>
            <person name="Dihn H.H."/>
            <person name="Fowler G."/>
            <person name="Jhangiani S."/>
            <person name="Joshi V."/>
            <person name="Lee S."/>
            <person name="Lewis L.R."/>
            <person name="Nazareth L.V."/>
            <person name="Okwuonu G."/>
            <person name="Santibanez J."/>
            <person name="Warren W.C."/>
            <person name="Mardis E.R."/>
            <person name="Weinstock G.M."/>
            <person name="Wilson R.K."/>
            <person name="Delehaunty K."/>
            <person name="Dooling D."/>
            <person name="Fronik C."/>
            <person name="Fulton L."/>
            <person name="Fulton B."/>
            <person name="Graves T."/>
            <person name="Minx P."/>
            <person name="Sodergren E."/>
            <person name="Birney E."/>
            <person name="Margulies E.H."/>
            <person name="Herrero J."/>
            <person name="Green E.D."/>
            <person name="Haussler D."/>
            <person name="Siepel A."/>
            <person name="Goldman N."/>
            <person name="Pollard K.S."/>
            <person name="Pedersen J.S."/>
            <person name="Lander E.S."/>
            <person name="Kellis M."/>
        </authorList>
    </citation>
    <scope>NUCLEOTIDE SEQUENCE [LARGE SCALE GENOMIC DNA]</scope>
    <source>
        <strain evidence="8 9">Thorbecke inbred</strain>
    </source>
</reference>
<dbReference type="OrthoDB" id="10260017at2759"/>
<evidence type="ECO:0000313" key="8">
    <source>
        <dbReference type="Ensembl" id="ENSOCUP00000024297.1"/>
    </source>
</evidence>
<dbReference type="GeneID" id="100328959"/>
<sequence length="290" mass="33804">MDIEAYYQRIGYKNPRNKLDLESLTDIFQHQIRTVPYENLSIHCGESMELDLEAIFDQIVRRNRGGWCLQVNYLLYWALTTTGFETTMLGGFVCGSHTDKYSTGMIHLIVQVTINGRNYIVDAGFGRSYQMWQPVELISGKDQPQVPSIFRLREEGETWYLDQIRRQQHVPDQEFLNSELLERKTHRKLYCFTLQPRTIEEFESANTYLQISPSSPFLDKSICSLQTPEGVHCLVGLILTFRTYNYKENTDLVEFKVLTEEEVEEVLKTIFNISLGKKLVSKNGHLFFTI</sequence>
<proteinExistence type="inferred from homology"/>
<keyword evidence="5 7" id="KW-0808">Transferase</keyword>
<evidence type="ECO:0000313" key="9">
    <source>
        <dbReference type="Proteomes" id="UP000001811"/>
    </source>
</evidence>
<dbReference type="GO" id="GO:0004060">
    <property type="term" value="F:arylamine N-acetyltransferase activity"/>
    <property type="evidence" value="ECO:0007669"/>
    <property type="project" value="UniProtKB-EC"/>
</dbReference>
<evidence type="ECO:0000256" key="7">
    <source>
        <dbReference type="RuleBase" id="RU003452"/>
    </source>
</evidence>
<dbReference type="EC" id="2.3.1.5" evidence="3"/>
<keyword evidence="4" id="KW-0963">Cytoplasm</keyword>
<dbReference type="InParanoid" id="A0A0G2JH25"/>
<dbReference type="Proteomes" id="UP000001811">
    <property type="component" value="Chromosome 15"/>
</dbReference>
<evidence type="ECO:0000256" key="3">
    <source>
        <dbReference type="ARBA" id="ARBA00012701"/>
    </source>
</evidence>
<dbReference type="InterPro" id="IPR038765">
    <property type="entry name" value="Papain-like_cys_pep_sf"/>
</dbReference>
<gene>
    <name evidence="8" type="primary">LOC100328959</name>
</gene>
<evidence type="ECO:0000256" key="2">
    <source>
        <dbReference type="ARBA" id="ARBA00006547"/>
    </source>
</evidence>
<dbReference type="Ensembl" id="ENSOCUT00000014424.3">
    <property type="protein sequence ID" value="ENSOCUP00000024297.1"/>
    <property type="gene ID" value="ENSOCUG00000014428.3"/>
</dbReference>
<dbReference type="AlphaFoldDB" id="A0A0G2JH25"/>
<comment type="similarity">
    <text evidence="2 7">Belongs to the arylamine N-acetyltransferase family.</text>
</comment>
<dbReference type="RefSeq" id="XP_008265477.3">
    <property type="nucleotide sequence ID" value="XM_008267255.4"/>
</dbReference>
<dbReference type="GO" id="GO:0005737">
    <property type="term" value="C:cytoplasm"/>
    <property type="evidence" value="ECO:0007669"/>
    <property type="project" value="UniProtKB-SubCell"/>
</dbReference>
<dbReference type="EMBL" id="AAGW02066135">
    <property type="status" value="NOT_ANNOTATED_CDS"/>
    <property type="molecule type" value="Genomic_DNA"/>
</dbReference>
<dbReference type="PRINTS" id="PR01543">
    <property type="entry name" value="ANATRNSFRASE"/>
</dbReference>
<dbReference type="SMR" id="A0A0G2JH25"/>
<reference evidence="8" key="2">
    <citation type="submission" date="2025-08" db="UniProtKB">
        <authorList>
            <consortium name="Ensembl"/>
        </authorList>
    </citation>
    <scope>IDENTIFICATION</scope>
    <source>
        <strain evidence="8">Thorbecke</strain>
    </source>
</reference>
<dbReference type="EMBL" id="AAGW02066136">
    <property type="status" value="NOT_ANNOTATED_CDS"/>
    <property type="molecule type" value="Genomic_DNA"/>
</dbReference>
<name>A0A0G2JH25_RABIT</name>
<protein>
    <recommendedName>
        <fullName evidence="3">arylamine N-acetyltransferase</fullName>
        <ecNumber evidence="3">2.3.1.5</ecNumber>
    </recommendedName>
</protein>
<dbReference type="Bgee" id="ENSOCUG00000014428">
    <property type="expression patterns" value="Expressed in liver and 17 other cell types or tissues"/>
</dbReference>
<dbReference type="SUPFAM" id="SSF54001">
    <property type="entry name" value="Cysteine proteinases"/>
    <property type="match status" value="1"/>
</dbReference>
<comment type="subcellular location">
    <subcellularLocation>
        <location evidence="1">Cytoplasm</location>
    </subcellularLocation>
</comment>
<keyword evidence="6 7" id="KW-0012">Acyltransferase</keyword>
<evidence type="ECO:0000256" key="5">
    <source>
        <dbReference type="ARBA" id="ARBA00022679"/>
    </source>
</evidence>
<evidence type="ECO:0000256" key="6">
    <source>
        <dbReference type="ARBA" id="ARBA00023315"/>
    </source>
</evidence>
<dbReference type="FunFam" id="3.30.2140.20:FF:000001">
    <property type="entry name" value="Arylamine N-acetyltransferase 1"/>
    <property type="match status" value="1"/>
</dbReference>
<reference evidence="8" key="3">
    <citation type="submission" date="2025-09" db="UniProtKB">
        <authorList>
            <consortium name="Ensembl"/>
        </authorList>
    </citation>
    <scope>IDENTIFICATION</scope>
    <source>
        <strain evidence="8">Thorbecke</strain>
    </source>
</reference>
<dbReference type="GeneTree" id="ENSGT00390000012054"/>
<keyword evidence="9" id="KW-1185">Reference proteome</keyword>
<dbReference type="FunCoup" id="A0A0G2JH25">
    <property type="interactions" value="49"/>
</dbReference>
<organism evidence="8 9">
    <name type="scientific">Oryctolagus cuniculus</name>
    <name type="common">Rabbit</name>
    <dbReference type="NCBI Taxonomy" id="9986"/>
    <lineage>
        <taxon>Eukaryota</taxon>
        <taxon>Metazoa</taxon>
        <taxon>Chordata</taxon>
        <taxon>Craniata</taxon>
        <taxon>Vertebrata</taxon>
        <taxon>Euteleostomi</taxon>
        <taxon>Mammalia</taxon>
        <taxon>Eutheria</taxon>
        <taxon>Euarchontoglires</taxon>
        <taxon>Glires</taxon>
        <taxon>Lagomorpha</taxon>
        <taxon>Leporidae</taxon>
        <taxon>Oryctolagus</taxon>
    </lineage>
</organism>
<evidence type="ECO:0000256" key="4">
    <source>
        <dbReference type="ARBA" id="ARBA00022490"/>
    </source>
</evidence>
<evidence type="ECO:0000256" key="1">
    <source>
        <dbReference type="ARBA" id="ARBA00004496"/>
    </source>
</evidence>